<keyword evidence="3" id="KW-0716">Sensory transduction</keyword>
<dbReference type="GeneID" id="114251542"/>
<dbReference type="RefSeq" id="XP_028041650.1">
    <property type="nucleotide sequence ID" value="XM_028185849.1"/>
</dbReference>
<dbReference type="AlphaFoldDB" id="A0A6J2KHY0"/>
<name>A0A6J2KHY0_BOMMA</name>
<feature type="transmembrane region" description="Helical" evidence="10">
    <location>
        <begin position="102"/>
        <end position="126"/>
    </location>
</feature>
<reference evidence="12" key="1">
    <citation type="submission" date="2025-08" db="UniProtKB">
        <authorList>
            <consortium name="RefSeq"/>
        </authorList>
    </citation>
    <scope>IDENTIFICATION</scope>
    <source>
        <tissue evidence="12">Silk gland</tissue>
    </source>
</reference>
<keyword evidence="5" id="KW-0552">Olfaction</keyword>
<dbReference type="KEGG" id="bman:114251542"/>
<evidence type="ECO:0000256" key="2">
    <source>
        <dbReference type="ARBA" id="ARBA00022475"/>
    </source>
</evidence>
<feature type="transmembrane region" description="Helical" evidence="10">
    <location>
        <begin position="702"/>
        <end position="723"/>
    </location>
</feature>
<evidence type="ECO:0000256" key="9">
    <source>
        <dbReference type="ARBA" id="ARBA00023224"/>
    </source>
</evidence>
<feature type="transmembrane region" description="Helical" evidence="10">
    <location>
        <begin position="494"/>
        <end position="516"/>
    </location>
</feature>
<evidence type="ECO:0000313" key="12">
    <source>
        <dbReference type="RefSeq" id="XP_028041650.1"/>
    </source>
</evidence>
<feature type="transmembrane region" description="Helical" evidence="10">
    <location>
        <begin position="606"/>
        <end position="630"/>
    </location>
</feature>
<feature type="transmembrane region" description="Helical" evidence="10">
    <location>
        <begin position="469"/>
        <end position="488"/>
    </location>
</feature>
<feature type="transmembrane region" description="Helical" evidence="10">
    <location>
        <begin position="64"/>
        <end position="90"/>
    </location>
</feature>
<accession>A0A6J2KHY0</accession>
<evidence type="ECO:0000256" key="10">
    <source>
        <dbReference type="SAM" id="Phobius"/>
    </source>
</evidence>
<keyword evidence="8" id="KW-0675">Receptor</keyword>
<organism evidence="11 12">
    <name type="scientific">Bombyx mandarina</name>
    <name type="common">Wild silk moth</name>
    <name type="synonym">Wild silkworm</name>
    <dbReference type="NCBI Taxonomy" id="7092"/>
    <lineage>
        <taxon>Eukaryota</taxon>
        <taxon>Metazoa</taxon>
        <taxon>Ecdysozoa</taxon>
        <taxon>Arthropoda</taxon>
        <taxon>Hexapoda</taxon>
        <taxon>Insecta</taxon>
        <taxon>Pterygota</taxon>
        <taxon>Neoptera</taxon>
        <taxon>Endopterygota</taxon>
        <taxon>Lepidoptera</taxon>
        <taxon>Glossata</taxon>
        <taxon>Ditrysia</taxon>
        <taxon>Bombycoidea</taxon>
        <taxon>Bombycidae</taxon>
        <taxon>Bombycinae</taxon>
        <taxon>Bombyx</taxon>
    </lineage>
</organism>
<keyword evidence="11" id="KW-1185">Reference proteome</keyword>
<keyword evidence="6 10" id="KW-1133">Transmembrane helix</keyword>
<dbReference type="GO" id="GO:0005886">
    <property type="term" value="C:plasma membrane"/>
    <property type="evidence" value="ECO:0007669"/>
    <property type="project" value="UniProtKB-SubCell"/>
</dbReference>
<sequence length="819" mass="92649">MSDRLEQGGCVCFWLSSSSDAMWEDVRKFGLGYCDLPTMMWNVSFLLRGIAINIDTEHKQRIPLAVYAVTGSITVSYVYAFLISLLWFLFARCTDPEDFQVAMVVFSLGISSEIGSTKFFNTIIYIKELRKLFKDYLLYDATCPAQGRLRLHLLTTLRYVKRRAIIYWLVIIGNGFIFAIKPLLVEGRHLAQDDLVLIGLEPMRQSPNYEIAYAIMTMGVCFICYPPAHVTMFLIIIVGYTEAQMLALSEELKHLWNDAIEHYEKHSRTEREADAAMKSKILNSFVNFRLVQIIKSHSTNVNLIGRVENVFRGSLAVGYVFLIVGLIAELLGGLENTYLQVPFALIQVAIDCFIGQRVNDANIDFEKAVYDCKWENFDKRNMKIVLLLLQNAQKTVSLSAGGIAKLNFSCFMSVIKSIYSAYTTLRTTMNKSVLFGSGKFTFGLYWFGYIWCYFPGIPLYWYAATGLSIACYSYIYQISMLWSVFSYFTRADDVLAGIVIFSLGVSSEIGLVKLCFMYANIDKIQKITEGYLKSDAASTRNSRFSKNILHTMQSVKKRGIIFWLVIISNGVVYLVKPIVTPGRHFMEDQFIILGLEPKYETPNYEIGFFLMAVGVCVTCYLPANITAYLITVAGYSEAQFLALGHELANLWPDAQLHCRAMNLSQSVNEQANEYVKMRLRELVKIHSTNVNLLRDIEEAFRGAIAVEFLLLIVGLIAELLGGLENTYMQVPFALIQVSVDCLTGQRVMDANLALERAVYDCRWEEFDASNRRVVLLLLQNAQKVATLSAGGIATLNFSCLMAVIKSIYSAYTTLRTTMK</sequence>
<dbReference type="GO" id="GO:0007165">
    <property type="term" value="P:signal transduction"/>
    <property type="evidence" value="ECO:0007669"/>
    <property type="project" value="UniProtKB-KW"/>
</dbReference>
<feature type="transmembrane region" description="Helical" evidence="10">
    <location>
        <begin position="211"/>
        <end position="240"/>
    </location>
</feature>
<evidence type="ECO:0000256" key="6">
    <source>
        <dbReference type="ARBA" id="ARBA00022989"/>
    </source>
</evidence>
<dbReference type="InterPro" id="IPR004117">
    <property type="entry name" value="7tm6_olfct_rcpt"/>
</dbReference>
<dbReference type="GO" id="GO:0005549">
    <property type="term" value="F:odorant binding"/>
    <property type="evidence" value="ECO:0007669"/>
    <property type="project" value="InterPro"/>
</dbReference>
<keyword evidence="7 10" id="KW-0472">Membrane</keyword>
<dbReference type="GO" id="GO:0004984">
    <property type="term" value="F:olfactory receptor activity"/>
    <property type="evidence" value="ECO:0007669"/>
    <property type="project" value="InterPro"/>
</dbReference>
<evidence type="ECO:0000256" key="7">
    <source>
        <dbReference type="ARBA" id="ARBA00023136"/>
    </source>
</evidence>
<dbReference type="Pfam" id="PF02949">
    <property type="entry name" value="7tm_6"/>
    <property type="match status" value="2"/>
</dbReference>
<feature type="transmembrane region" description="Helical" evidence="10">
    <location>
        <begin position="560"/>
        <end position="579"/>
    </location>
</feature>
<evidence type="ECO:0000256" key="1">
    <source>
        <dbReference type="ARBA" id="ARBA00004651"/>
    </source>
</evidence>
<feature type="transmembrane region" description="Helical" evidence="10">
    <location>
        <begin position="784"/>
        <end position="808"/>
    </location>
</feature>
<keyword evidence="4 10" id="KW-0812">Transmembrane</keyword>
<feature type="transmembrane region" description="Helical" evidence="10">
    <location>
        <begin position="165"/>
        <end position="184"/>
    </location>
</feature>
<dbReference type="OrthoDB" id="7550533at2759"/>
<dbReference type="PANTHER" id="PTHR21137">
    <property type="entry name" value="ODORANT RECEPTOR"/>
    <property type="match status" value="1"/>
</dbReference>
<evidence type="ECO:0000256" key="8">
    <source>
        <dbReference type="ARBA" id="ARBA00023170"/>
    </source>
</evidence>
<proteinExistence type="predicted"/>
<gene>
    <name evidence="12" type="primary">LOC114251542</name>
</gene>
<dbReference type="PANTHER" id="PTHR21137:SF35">
    <property type="entry name" value="ODORANT RECEPTOR 19A-RELATED"/>
    <property type="match status" value="1"/>
</dbReference>
<evidence type="ECO:0000256" key="5">
    <source>
        <dbReference type="ARBA" id="ARBA00022725"/>
    </source>
</evidence>
<keyword evidence="2" id="KW-1003">Cell membrane</keyword>
<comment type="subcellular location">
    <subcellularLocation>
        <location evidence="1">Cell membrane</location>
        <topology evidence="1">Multi-pass membrane protein</topology>
    </subcellularLocation>
</comment>
<evidence type="ECO:0000313" key="11">
    <source>
        <dbReference type="Proteomes" id="UP000504629"/>
    </source>
</evidence>
<keyword evidence="9" id="KW-0807">Transducer</keyword>
<feature type="transmembrane region" description="Helical" evidence="10">
    <location>
        <begin position="316"/>
        <end position="334"/>
    </location>
</feature>
<dbReference type="Proteomes" id="UP000504629">
    <property type="component" value="Unplaced"/>
</dbReference>
<evidence type="ECO:0000256" key="4">
    <source>
        <dbReference type="ARBA" id="ARBA00022692"/>
    </source>
</evidence>
<protein>
    <submittedName>
        <fullName evidence="12">Uncharacterized protein LOC114251542</fullName>
    </submittedName>
</protein>
<evidence type="ECO:0000256" key="3">
    <source>
        <dbReference type="ARBA" id="ARBA00022606"/>
    </source>
</evidence>